<dbReference type="InterPro" id="IPR023753">
    <property type="entry name" value="FAD/NAD-binding_dom"/>
</dbReference>
<feature type="binding site" evidence="4">
    <location>
        <position position="257"/>
    </location>
    <ligand>
        <name>NAD(+)</name>
        <dbReference type="ChEBI" id="CHEBI:57540"/>
    </ligand>
</feature>
<dbReference type="Pfam" id="PF07992">
    <property type="entry name" value="Pyr_redox_2"/>
    <property type="match status" value="1"/>
</dbReference>
<evidence type="ECO:0000259" key="6">
    <source>
        <dbReference type="Pfam" id="PF02852"/>
    </source>
</evidence>
<dbReference type="SUPFAM" id="SSF51905">
    <property type="entry name" value="FAD/NAD(P)-binding domain"/>
    <property type="match status" value="1"/>
</dbReference>
<evidence type="ECO:0000256" key="4">
    <source>
        <dbReference type="PIRSR" id="PIRSR000350-3"/>
    </source>
</evidence>
<dbReference type="Gene3D" id="3.30.390.30">
    <property type="match status" value="1"/>
</dbReference>
<reference evidence="9" key="1">
    <citation type="submission" date="2016-02" db="EMBL/GenBank/DDBJ databases">
        <authorList>
            <person name="Mitreva M."/>
            <person name="Pepin K.H."/>
            <person name="Mihindukulasuriya K.A."/>
            <person name="Fulton R."/>
            <person name="Fronick C."/>
            <person name="O'Laughlin M."/>
            <person name="Miner T."/>
            <person name="Herter B."/>
            <person name="Rosa B.A."/>
            <person name="Cordes M."/>
            <person name="Tomlinson C."/>
            <person name="Wollam A."/>
            <person name="Palsikar V.B."/>
            <person name="Mardis E.R."/>
            <person name="Wilson R.K."/>
        </authorList>
    </citation>
    <scope>NUCLEOTIDE SEQUENCE [LARGE SCALE GENOMIC DNA]</scope>
    <source>
        <strain evidence="9">DSM 22607</strain>
    </source>
</reference>
<keyword evidence="4" id="KW-0547">Nucleotide-binding</keyword>
<accession>A0A136Q8H7</accession>
<proteinExistence type="inferred from homology"/>
<evidence type="ECO:0000256" key="3">
    <source>
        <dbReference type="ARBA" id="ARBA00022827"/>
    </source>
</evidence>
<sequence length="441" mass="47859">MEKYDVVIIGAGPAGFTAAYALKAGNKRVALVEEDLWGGTCPNRGCDPKKVFVSGMEAAERSNQLAGRGLVPVRSIRWPELAAFKRTFTDPFPGAFRKKLQSRGIGTISGSAKFLNPRQIEAGGKIIEANAFIIATGQRPGILDIEGKGYLKTSTDFLDLAELPPSMTFLGAGYIALELASIANAAGSAVTIIHHNDRPLKSFDKDLVSDMVRTFSKKGILFVFNTDIREVSCRDGRFLVSGNRYSEKTDYVVCATGRIPNVENLALENAGIEYGRRGIAVNEYLQTTNPSVFACGDVVDKKQPRLTSVATFEGNYAAAKILGAAAHKIAYPPAVSVVYGSPKLAQAGITADEAAAAPERYRVREVDMTSWFTYRRMNEPISKAKLVYEGERLKGACVLNNEADDLVNYLALLIQKGIGREEAEHMMLGSPTIASDLRYLV</sequence>
<evidence type="ECO:0000313" key="8">
    <source>
        <dbReference type="EMBL" id="KXK66894.1"/>
    </source>
</evidence>
<evidence type="ECO:0000256" key="1">
    <source>
        <dbReference type="ARBA" id="ARBA00007532"/>
    </source>
</evidence>
<dbReference type="Pfam" id="PF02852">
    <property type="entry name" value="Pyr_redox_dim"/>
    <property type="match status" value="1"/>
</dbReference>
<feature type="binding site" evidence="4">
    <location>
        <position position="50"/>
    </location>
    <ligand>
        <name>FAD</name>
        <dbReference type="ChEBI" id="CHEBI:57692"/>
    </ligand>
</feature>
<dbReference type="InterPro" id="IPR036188">
    <property type="entry name" value="FAD/NAD-bd_sf"/>
</dbReference>
<dbReference type="Proteomes" id="UP000070366">
    <property type="component" value="Unassembled WGS sequence"/>
</dbReference>
<gene>
    <name evidence="8" type="ORF">HMPREF3293_00282</name>
</gene>
<keyword evidence="4" id="KW-0520">NAD</keyword>
<dbReference type="AlphaFoldDB" id="A0A136Q8H7"/>
<dbReference type="KEGG" id="cmiu:B1H56_06580"/>
<dbReference type="STRING" id="626937.HMPREF3293_00282"/>
<feature type="binding site" evidence="4">
    <location>
        <begin position="171"/>
        <end position="178"/>
    </location>
    <ligand>
        <name>NAD(+)</name>
        <dbReference type="ChEBI" id="CHEBI:57540"/>
    </ligand>
</feature>
<protein>
    <submittedName>
        <fullName evidence="8">Pyridine nucleotide-disulfide oxidoreductase</fullName>
    </submittedName>
</protein>
<comment type="caution">
    <text evidence="8">The sequence shown here is derived from an EMBL/GenBank/DDBJ whole genome shotgun (WGS) entry which is preliminary data.</text>
</comment>
<comment type="cofactor">
    <cofactor evidence="4">
        <name>FAD</name>
        <dbReference type="ChEBI" id="CHEBI:57692"/>
    </cofactor>
    <text evidence="4">Binds 1 FAD per subunit.</text>
</comment>
<evidence type="ECO:0000313" key="9">
    <source>
        <dbReference type="Proteomes" id="UP000070366"/>
    </source>
</evidence>
<evidence type="ECO:0000256" key="5">
    <source>
        <dbReference type="PIRSR" id="PIRSR000350-4"/>
    </source>
</evidence>
<dbReference type="PRINTS" id="PR00411">
    <property type="entry name" value="PNDRDTASEI"/>
</dbReference>
<dbReference type="InterPro" id="IPR004099">
    <property type="entry name" value="Pyr_nucl-diS_OxRdtase_dimer"/>
</dbReference>
<organism evidence="8 9">
    <name type="scientific">Christensenella minuta</name>
    <dbReference type="NCBI Taxonomy" id="626937"/>
    <lineage>
        <taxon>Bacteria</taxon>
        <taxon>Bacillati</taxon>
        <taxon>Bacillota</taxon>
        <taxon>Clostridia</taxon>
        <taxon>Christensenellales</taxon>
        <taxon>Christensenellaceae</taxon>
        <taxon>Christensenella</taxon>
    </lineage>
</organism>
<dbReference type="PRINTS" id="PR00368">
    <property type="entry name" value="FADPNR"/>
</dbReference>
<dbReference type="PIRSF" id="PIRSF000350">
    <property type="entry name" value="Mercury_reductase_MerA"/>
    <property type="match status" value="1"/>
</dbReference>
<name>A0A136Q8H7_9FIRM</name>
<dbReference type="PANTHER" id="PTHR43014:SF5">
    <property type="entry name" value="GLUTATHIONE REDUCTASE (NADPH)"/>
    <property type="match status" value="1"/>
</dbReference>
<comment type="similarity">
    <text evidence="1">Belongs to the class-I pyridine nucleotide-disulfide oxidoreductase family.</text>
</comment>
<feature type="binding site" evidence="4">
    <location>
        <position position="297"/>
    </location>
    <ligand>
        <name>FAD</name>
        <dbReference type="ChEBI" id="CHEBI:57692"/>
    </ligand>
</feature>
<feature type="domain" description="FAD/NAD(P)-binding" evidence="7">
    <location>
        <begin position="4"/>
        <end position="314"/>
    </location>
</feature>
<feature type="disulfide bond" description="Redox-active" evidence="5">
    <location>
        <begin position="41"/>
        <end position="46"/>
    </location>
</feature>
<evidence type="ECO:0000256" key="2">
    <source>
        <dbReference type="ARBA" id="ARBA00022630"/>
    </source>
</evidence>
<dbReference type="SUPFAM" id="SSF55424">
    <property type="entry name" value="FAD/NAD-linked reductases, dimerisation (C-terminal) domain"/>
    <property type="match status" value="1"/>
</dbReference>
<dbReference type="RefSeq" id="WP_066523373.1">
    <property type="nucleotide sequence ID" value="NZ_CABMOF010000017.1"/>
</dbReference>
<dbReference type="OrthoDB" id="9807946at2"/>
<keyword evidence="2" id="KW-0285">Flavoprotein</keyword>
<dbReference type="Gene3D" id="3.50.50.60">
    <property type="entry name" value="FAD/NAD(P)-binding domain"/>
    <property type="match status" value="2"/>
</dbReference>
<keyword evidence="9" id="KW-1185">Reference proteome</keyword>
<keyword evidence="3 4" id="KW-0274">FAD</keyword>
<evidence type="ECO:0000259" key="7">
    <source>
        <dbReference type="Pfam" id="PF07992"/>
    </source>
</evidence>
<dbReference type="EMBL" id="LSZW01000023">
    <property type="protein sequence ID" value="KXK66894.1"/>
    <property type="molecule type" value="Genomic_DNA"/>
</dbReference>
<dbReference type="InterPro" id="IPR016156">
    <property type="entry name" value="FAD/NAD-linked_Rdtase_dimer_sf"/>
</dbReference>
<dbReference type="InterPro" id="IPR001100">
    <property type="entry name" value="Pyr_nuc-diS_OxRdtase"/>
</dbReference>
<dbReference type="PATRIC" id="fig|626937.4.peg.283"/>
<feature type="domain" description="Pyridine nucleotide-disulphide oxidoreductase dimerisation" evidence="6">
    <location>
        <begin position="336"/>
        <end position="436"/>
    </location>
</feature>
<dbReference type="PANTHER" id="PTHR43014">
    <property type="entry name" value="MERCURIC REDUCTASE"/>
    <property type="match status" value="1"/>
</dbReference>
<dbReference type="GO" id="GO:0000166">
    <property type="term" value="F:nucleotide binding"/>
    <property type="evidence" value="ECO:0007669"/>
    <property type="project" value="UniProtKB-KW"/>
</dbReference>
<dbReference type="GO" id="GO:0016491">
    <property type="term" value="F:oxidoreductase activity"/>
    <property type="evidence" value="ECO:0007669"/>
    <property type="project" value="InterPro"/>
</dbReference>